<dbReference type="Proteomes" id="UP000628017">
    <property type="component" value="Unassembled WGS sequence"/>
</dbReference>
<dbReference type="AlphaFoldDB" id="A0A916VSV2"/>
<gene>
    <name evidence="2" type="ORF">GCM10011498_36140</name>
</gene>
<reference evidence="2" key="2">
    <citation type="submission" date="2020-09" db="EMBL/GenBank/DDBJ databases">
        <authorList>
            <person name="Sun Q."/>
            <person name="Zhou Y."/>
        </authorList>
    </citation>
    <scope>NUCLEOTIDE SEQUENCE</scope>
    <source>
        <strain evidence="2">CGMCC 1.15880</strain>
    </source>
</reference>
<reference evidence="2" key="1">
    <citation type="journal article" date="2014" name="Int. J. Syst. Evol. Microbiol.">
        <title>Complete genome sequence of Corynebacterium casei LMG S-19264T (=DSM 44701T), isolated from a smear-ripened cheese.</title>
        <authorList>
            <consortium name="US DOE Joint Genome Institute (JGI-PGF)"/>
            <person name="Walter F."/>
            <person name="Albersmeier A."/>
            <person name="Kalinowski J."/>
            <person name="Ruckert C."/>
        </authorList>
    </citation>
    <scope>NUCLEOTIDE SEQUENCE</scope>
    <source>
        <strain evidence="2">CGMCC 1.15880</strain>
    </source>
</reference>
<evidence type="ECO:0000313" key="2">
    <source>
        <dbReference type="EMBL" id="GGA31651.1"/>
    </source>
</evidence>
<name>A0A916VSV2_9RHOB</name>
<feature type="region of interest" description="Disordered" evidence="1">
    <location>
        <begin position="1"/>
        <end position="57"/>
    </location>
</feature>
<evidence type="ECO:0000256" key="1">
    <source>
        <dbReference type="SAM" id="MobiDB-lite"/>
    </source>
</evidence>
<accession>A0A916VSV2</accession>
<dbReference type="EMBL" id="BMKA01000008">
    <property type="protein sequence ID" value="GGA31651.1"/>
    <property type="molecule type" value="Genomic_DNA"/>
</dbReference>
<keyword evidence="3" id="KW-1185">Reference proteome</keyword>
<evidence type="ECO:0000313" key="3">
    <source>
        <dbReference type="Proteomes" id="UP000628017"/>
    </source>
</evidence>
<sequence length="57" mass="6102">MVAFRKEAALGQGLKGKSQLETSRASADPRGGAPHVNDDPFIPPNSNILSEPHRTHP</sequence>
<protein>
    <submittedName>
        <fullName evidence="2">Uncharacterized protein</fullName>
    </submittedName>
</protein>
<comment type="caution">
    <text evidence="2">The sequence shown here is derived from an EMBL/GenBank/DDBJ whole genome shotgun (WGS) entry which is preliminary data.</text>
</comment>
<organism evidence="2 3">
    <name type="scientific">Neptunicoccus cionae</name>
    <dbReference type="NCBI Taxonomy" id="2035344"/>
    <lineage>
        <taxon>Bacteria</taxon>
        <taxon>Pseudomonadati</taxon>
        <taxon>Pseudomonadota</taxon>
        <taxon>Alphaproteobacteria</taxon>
        <taxon>Rhodobacterales</taxon>
        <taxon>Paracoccaceae</taxon>
        <taxon>Neptunicoccus</taxon>
    </lineage>
</organism>
<proteinExistence type="predicted"/>